<proteinExistence type="predicted"/>
<protein>
    <submittedName>
        <fullName evidence="1">Unannotated protein</fullName>
    </submittedName>
</protein>
<reference evidence="1" key="1">
    <citation type="submission" date="2020-05" db="EMBL/GenBank/DDBJ databases">
        <authorList>
            <person name="Chiriac C."/>
            <person name="Salcher M."/>
            <person name="Ghai R."/>
            <person name="Kavagutti S V."/>
        </authorList>
    </citation>
    <scope>NUCLEOTIDE SEQUENCE</scope>
</reference>
<name>A0A6J7GGW4_9ZZZZ</name>
<dbReference type="AlphaFoldDB" id="A0A6J7GGW4"/>
<sequence length="51" mass="5420">MRAAVLIGPSTPQPRSVQYAVTLSNRVISMSVTHLVAETYPYSPGTTSRAG</sequence>
<organism evidence="1">
    <name type="scientific">freshwater metagenome</name>
    <dbReference type="NCBI Taxonomy" id="449393"/>
    <lineage>
        <taxon>unclassified sequences</taxon>
        <taxon>metagenomes</taxon>
        <taxon>ecological metagenomes</taxon>
    </lineage>
</organism>
<evidence type="ECO:0000313" key="1">
    <source>
        <dbReference type="EMBL" id="CAB4907577.1"/>
    </source>
</evidence>
<gene>
    <name evidence="1" type="ORF">UFOPK3472_02818</name>
</gene>
<dbReference type="EMBL" id="CAFBLX010000234">
    <property type="protein sequence ID" value="CAB4907577.1"/>
    <property type="molecule type" value="Genomic_DNA"/>
</dbReference>
<accession>A0A6J7GGW4</accession>